<organism evidence="1 2">
    <name type="scientific">Zhongshania aquimaris</name>
    <dbReference type="NCBI Taxonomy" id="2857107"/>
    <lineage>
        <taxon>Bacteria</taxon>
        <taxon>Pseudomonadati</taxon>
        <taxon>Pseudomonadota</taxon>
        <taxon>Gammaproteobacteria</taxon>
        <taxon>Cellvibrionales</taxon>
        <taxon>Spongiibacteraceae</taxon>
        <taxon>Zhongshania</taxon>
    </lineage>
</organism>
<reference evidence="1" key="1">
    <citation type="submission" date="2021-07" db="EMBL/GenBank/DDBJ databases">
        <title>Zhongshania sp. CAU 1632 isolated from seawater.</title>
        <authorList>
            <person name="Kim W."/>
        </authorList>
    </citation>
    <scope>NUCLEOTIDE SEQUENCE</scope>
    <source>
        <strain evidence="1">CAU 1632</strain>
    </source>
</reference>
<keyword evidence="2" id="KW-1185">Reference proteome</keyword>
<evidence type="ECO:0000313" key="1">
    <source>
        <dbReference type="EMBL" id="MBW2940525.1"/>
    </source>
</evidence>
<dbReference type="CDD" id="cd03443">
    <property type="entry name" value="PaaI_thioesterase"/>
    <property type="match status" value="1"/>
</dbReference>
<protein>
    <submittedName>
        <fullName evidence="1">DUF4442 domain-containing protein</fullName>
    </submittedName>
</protein>
<name>A0ABS6VRY9_9GAMM</name>
<sequence length="156" mass="16972">MNPTLKLWRKLSAFPAGRQLFSKGVCIKAPYFATIKPVFEELETGYAVVRIKERRAIHNHIKSVHAIALCNLAEIAGGVVSEASMPAGMRWIPAGMTVRYLGPAKGVLRGYASMREIVPGEKGAVPVKVEVKNEVGTVVFDAEIAMHVSPKKSRSS</sequence>
<dbReference type="Pfam" id="PF14539">
    <property type="entry name" value="DUF4442"/>
    <property type="match status" value="1"/>
</dbReference>
<dbReference type="InterPro" id="IPR027961">
    <property type="entry name" value="DUF4442"/>
</dbReference>
<dbReference type="RefSeq" id="WP_219042715.1">
    <property type="nucleotide sequence ID" value="NZ_JAHWDQ010000001.1"/>
</dbReference>
<proteinExistence type="predicted"/>
<gene>
    <name evidence="1" type="ORF">KXJ70_07060</name>
</gene>
<evidence type="ECO:0000313" key="2">
    <source>
        <dbReference type="Proteomes" id="UP001166291"/>
    </source>
</evidence>
<accession>A0ABS6VRY9</accession>
<dbReference type="Proteomes" id="UP001166291">
    <property type="component" value="Unassembled WGS sequence"/>
</dbReference>
<comment type="caution">
    <text evidence="1">The sequence shown here is derived from an EMBL/GenBank/DDBJ whole genome shotgun (WGS) entry which is preliminary data.</text>
</comment>
<dbReference type="EMBL" id="JAHWDQ010000001">
    <property type="protein sequence ID" value="MBW2940525.1"/>
    <property type="molecule type" value="Genomic_DNA"/>
</dbReference>